<dbReference type="InterPro" id="IPR050090">
    <property type="entry name" value="Tyrosine_recombinase_XerCD"/>
</dbReference>
<dbReference type="RefSeq" id="WP_068210686.1">
    <property type="nucleotide sequence ID" value="NZ_CP013355.1"/>
</dbReference>
<dbReference type="InterPro" id="IPR025269">
    <property type="entry name" value="SAM-like_dom"/>
</dbReference>
<keyword evidence="2" id="KW-0238">DNA-binding</keyword>
<dbReference type="AlphaFoldDB" id="A0A109RQB7"/>
<evidence type="ECO:0000313" key="6">
    <source>
        <dbReference type="Proteomes" id="UP000059672"/>
    </source>
</evidence>
<dbReference type="Gene3D" id="1.10.443.10">
    <property type="entry name" value="Intergrase catalytic core"/>
    <property type="match status" value="1"/>
</dbReference>
<protein>
    <submittedName>
        <fullName evidence="5">Integrase</fullName>
    </submittedName>
</protein>
<reference evidence="5 6" key="2">
    <citation type="journal article" date="2016" name="Int. J. Syst. Evol. Microbiol.">
        <title>Lutibacter profundi sp. nov., isolated from a deep-sea hydrothermal system on the Arctic Mid-Ocean Ridge and emended description of the genus Lutibacter.</title>
        <authorList>
            <person name="Le Moine Bauer S."/>
            <person name="Roalkvam I."/>
            <person name="Steen I.H."/>
            <person name="Dahle H."/>
        </authorList>
    </citation>
    <scope>NUCLEOTIDE SEQUENCE [LARGE SCALE GENOMIC DNA]</scope>
    <source>
        <strain evidence="5 6">LP1</strain>
    </source>
</reference>
<dbReference type="Proteomes" id="UP000059672">
    <property type="component" value="Chromosome"/>
</dbReference>
<dbReference type="CDD" id="cd01185">
    <property type="entry name" value="INTN1_C_like"/>
    <property type="match status" value="1"/>
</dbReference>
<dbReference type="GO" id="GO:0006310">
    <property type="term" value="P:DNA recombination"/>
    <property type="evidence" value="ECO:0007669"/>
    <property type="project" value="UniProtKB-KW"/>
</dbReference>
<dbReference type="STRING" id="1622118.Lupro_11955"/>
<dbReference type="EMBL" id="CP013355">
    <property type="protein sequence ID" value="AMC11937.1"/>
    <property type="molecule type" value="Genomic_DNA"/>
</dbReference>
<proteinExistence type="inferred from homology"/>
<dbReference type="Pfam" id="PF13102">
    <property type="entry name" value="Phage_int_SAM_5"/>
    <property type="match status" value="1"/>
</dbReference>
<dbReference type="KEGG" id="lut:Lupro_11955"/>
<gene>
    <name evidence="5" type="ORF">Lupro_11955</name>
</gene>
<dbReference type="PATRIC" id="fig|1622118.3.peg.2461"/>
<dbReference type="InterPro" id="IPR013762">
    <property type="entry name" value="Integrase-like_cat_sf"/>
</dbReference>
<dbReference type="PANTHER" id="PTHR30349:SF64">
    <property type="entry name" value="PROPHAGE INTEGRASE INTD-RELATED"/>
    <property type="match status" value="1"/>
</dbReference>
<dbReference type="InterPro" id="IPR011010">
    <property type="entry name" value="DNA_brk_join_enz"/>
</dbReference>
<evidence type="ECO:0000256" key="2">
    <source>
        <dbReference type="ARBA" id="ARBA00023125"/>
    </source>
</evidence>
<organism evidence="5 6">
    <name type="scientific">Lutibacter profundi</name>
    <dbReference type="NCBI Taxonomy" id="1622118"/>
    <lineage>
        <taxon>Bacteria</taxon>
        <taxon>Pseudomonadati</taxon>
        <taxon>Bacteroidota</taxon>
        <taxon>Flavobacteriia</taxon>
        <taxon>Flavobacteriales</taxon>
        <taxon>Flavobacteriaceae</taxon>
        <taxon>Lutibacter</taxon>
    </lineage>
</organism>
<evidence type="ECO:0000256" key="1">
    <source>
        <dbReference type="ARBA" id="ARBA00008857"/>
    </source>
</evidence>
<dbReference type="InterPro" id="IPR010998">
    <property type="entry name" value="Integrase_recombinase_N"/>
</dbReference>
<dbReference type="PANTHER" id="PTHR30349">
    <property type="entry name" value="PHAGE INTEGRASE-RELATED"/>
    <property type="match status" value="1"/>
</dbReference>
<dbReference type="PROSITE" id="PS51898">
    <property type="entry name" value="TYR_RECOMBINASE"/>
    <property type="match status" value="1"/>
</dbReference>
<reference evidence="6" key="1">
    <citation type="submission" date="2015-12" db="EMBL/GenBank/DDBJ databases">
        <title>Complete genome sequence of Lutibacter profundus strain LP1.</title>
        <authorList>
            <person name="Wissuwa J."/>
            <person name="Le Moine Bauer S."/>
            <person name="Stokke R."/>
            <person name="Dahle H."/>
            <person name="Steen I.H."/>
        </authorList>
    </citation>
    <scope>NUCLEOTIDE SEQUENCE [LARGE SCALE GENOMIC DNA]</scope>
    <source>
        <strain evidence="6">LP1</strain>
    </source>
</reference>
<dbReference type="GO" id="GO:0003677">
    <property type="term" value="F:DNA binding"/>
    <property type="evidence" value="ECO:0007669"/>
    <property type="project" value="UniProtKB-KW"/>
</dbReference>
<dbReference type="Pfam" id="PF17293">
    <property type="entry name" value="Arm-DNA-bind_5"/>
    <property type="match status" value="1"/>
</dbReference>
<name>A0A109RQB7_9FLAO</name>
<evidence type="ECO:0000256" key="3">
    <source>
        <dbReference type="ARBA" id="ARBA00023172"/>
    </source>
</evidence>
<accession>A0A109RQB7</accession>
<dbReference type="SUPFAM" id="SSF56349">
    <property type="entry name" value="DNA breaking-rejoining enzymes"/>
    <property type="match status" value="1"/>
</dbReference>
<comment type="similarity">
    <text evidence="1">Belongs to the 'phage' integrase family.</text>
</comment>
<evidence type="ECO:0000313" key="5">
    <source>
        <dbReference type="EMBL" id="AMC11937.1"/>
    </source>
</evidence>
<keyword evidence="6" id="KW-1185">Reference proteome</keyword>
<dbReference type="OrthoDB" id="1068680at2"/>
<dbReference type="InterPro" id="IPR035386">
    <property type="entry name" value="Arm-DNA-bind_5"/>
</dbReference>
<evidence type="ECO:0000259" key="4">
    <source>
        <dbReference type="PROSITE" id="PS51898"/>
    </source>
</evidence>
<dbReference type="Pfam" id="PF00589">
    <property type="entry name" value="Phage_integrase"/>
    <property type="match status" value="1"/>
</dbReference>
<keyword evidence="3" id="KW-0233">DNA recombination</keyword>
<sequence>MRTKNTFSILFWADQKNTKNDQALLYARINVNQKRVNISLKRKVPVSIWNPQLKKVRGNSAKAQQINQYLNQVDSQLFQIYQDLKYRNQLITAQLIKATFLGEGENHKTLNDIIKYHSNKIKNVLAPGTIINFKITENYITKFLEQKRKTTDIYLKELDYKFICDFENFLHGFWPKGHPKAMGQNTVMKHIQRLRKIITLAYHLEWLQKDPFIRWKPTFEKTERQFLSSNELSNLETYHYPVQRLERVRDLFIFSCYTGISYIDIMQLSEDNIHKGIDGNNWIITKRQKTKTPVKIPLLVKAQELVDKYKNHPMTQISDTLFPVITNEKLNFYLKEVAEACGIKKNLTFHMARHTFATTVTLTNGVPIETVSKLLGHTKLTTTQIYAKVIERKVSDDMNALRTILKQNKENSELTKRHSTGSN</sequence>
<dbReference type="Gene3D" id="1.10.150.130">
    <property type="match status" value="1"/>
</dbReference>
<feature type="domain" description="Tyr recombinase" evidence="4">
    <location>
        <begin position="213"/>
        <end position="399"/>
    </location>
</feature>
<dbReference type="GO" id="GO:0015074">
    <property type="term" value="P:DNA integration"/>
    <property type="evidence" value="ECO:0007669"/>
    <property type="project" value="InterPro"/>
</dbReference>
<dbReference type="InterPro" id="IPR002104">
    <property type="entry name" value="Integrase_catalytic"/>
</dbReference>